<dbReference type="VEuPathDB" id="FungiDB:BD410DRAFT_809226"/>
<feature type="region of interest" description="Disordered" evidence="1">
    <location>
        <begin position="199"/>
        <end position="227"/>
    </location>
</feature>
<dbReference type="EMBL" id="ML170292">
    <property type="protein sequence ID" value="TDL15065.1"/>
    <property type="molecule type" value="Genomic_DNA"/>
</dbReference>
<gene>
    <name evidence="2" type="ORF">BD410DRAFT_809226</name>
</gene>
<evidence type="ECO:0000256" key="1">
    <source>
        <dbReference type="SAM" id="MobiDB-lite"/>
    </source>
</evidence>
<name>A0A4Y7PIK4_9AGAM</name>
<evidence type="ECO:0000313" key="3">
    <source>
        <dbReference type="Proteomes" id="UP000294933"/>
    </source>
</evidence>
<dbReference type="AlphaFoldDB" id="A0A4Y7PIK4"/>
<accession>A0A4Y7PIK4</accession>
<protein>
    <submittedName>
        <fullName evidence="2">Uncharacterized protein</fullName>
    </submittedName>
</protein>
<feature type="compositionally biased region" description="Basic and acidic residues" evidence="1">
    <location>
        <begin position="201"/>
        <end position="211"/>
    </location>
</feature>
<organism evidence="2 3">
    <name type="scientific">Rickenella mellea</name>
    <dbReference type="NCBI Taxonomy" id="50990"/>
    <lineage>
        <taxon>Eukaryota</taxon>
        <taxon>Fungi</taxon>
        <taxon>Dikarya</taxon>
        <taxon>Basidiomycota</taxon>
        <taxon>Agaricomycotina</taxon>
        <taxon>Agaricomycetes</taxon>
        <taxon>Hymenochaetales</taxon>
        <taxon>Rickenellaceae</taxon>
        <taxon>Rickenella</taxon>
    </lineage>
</organism>
<dbReference type="Proteomes" id="UP000294933">
    <property type="component" value="Unassembled WGS sequence"/>
</dbReference>
<reference evidence="2 3" key="1">
    <citation type="submission" date="2018-06" db="EMBL/GenBank/DDBJ databases">
        <title>A transcriptomic atlas of mushroom development highlights an independent origin of complex multicellularity.</title>
        <authorList>
            <consortium name="DOE Joint Genome Institute"/>
            <person name="Krizsan K."/>
            <person name="Almasi E."/>
            <person name="Merenyi Z."/>
            <person name="Sahu N."/>
            <person name="Viragh M."/>
            <person name="Koszo T."/>
            <person name="Mondo S."/>
            <person name="Kiss B."/>
            <person name="Balint B."/>
            <person name="Kues U."/>
            <person name="Barry K."/>
            <person name="Hegedus J.C."/>
            <person name="Henrissat B."/>
            <person name="Johnson J."/>
            <person name="Lipzen A."/>
            <person name="Ohm R."/>
            <person name="Nagy I."/>
            <person name="Pangilinan J."/>
            <person name="Yan J."/>
            <person name="Xiong Y."/>
            <person name="Grigoriev I.V."/>
            <person name="Hibbett D.S."/>
            <person name="Nagy L.G."/>
        </authorList>
    </citation>
    <scope>NUCLEOTIDE SEQUENCE [LARGE SCALE GENOMIC DNA]</scope>
    <source>
        <strain evidence="2 3">SZMC22713</strain>
    </source>
</reference>
<proteinExistence type="predicted"/>
<keyword evidence="3" id="KW-1185">Reference proteome</keyword>
<evidence type="ECO:0000313" key="2">
    <source>
        <dbReference type="EMBL" id="TDL15065.1"/>
    </source>
</evidence>
<sequence>MPVPDSAIRFTTGEKFLRLKWDRVHYNDGRRRGWRVVFTSREKILLVNASPGEGSPGLIVVLGLLLGRPDGTRRTKRRDASPGYALRPVVSPAPSLRALGRNVTLWVIACLSYRSALCRLAGNGMGLMKQAKNGGCARDGSEKPSRMCVVNVKEMVNAALDERLEVEKMLPDAIEVRKRNPPTQVLLLVILVGFESSRSGRHGERRNDNKTRLRQYVPRLNSRSTRR</sequence>